<comment type="caution">
    <text evidence="1">The sequence shown here is derived from an EMBL/GenBank/DDBJ whole genome shotgun (WGS) entry which is preliminary data.</text>
</comment>
<name>A0A846ZIS2_9GAMM</name>
<reference evidence="1 2" key="1">
    <citation type="journal article" date="2017" name="Int. J. Syst. Evol. Microbiol.">
        <title>Oleiagrimonas citrea sp. nov., a marine bacterium isolated from tidal flat sediment and emended description of the genus Oleiagrimonas Fang et al. 2015 and Oleiagrimonas soli.</title>
        <authorList>
            <person name="Yang S.H."/>
            <person name="Seo H.S."/>
            <person name="Seong C.N."/>
            <person name="Kwon K.K."/>
        </authorList>
    </citation>
    <scope>NUCLEOTIDE SEQUENCE [LARGE SCALE GENOMIC DNA]</scope>
    <source>
        <strain evidence="1 2">MEBiC09124</strain>
    </source>
</reference>
<dbReference type="Proteomes" id="UP000541636">
    <property type="component" value="Unassembled WGS sequence"/>
</dbReference>
<organism evidence="1 2">
    <name type="scientific">Oleiagrimonas citrea</name>
    <dbReference type="NCBI Taxonomy" id="1665687"/>
    <lineage>
        <taxon>Bacteria</taxon>
        <taxon>Pseudomonadati</taxon>
        <taxon>Pseudomonadota</taxon>
        <taxon>Gammaproteobacteria</taxon>
        <taxon>Lysobacterales</taxon>
        <taxon>Rhodanobacteraceae</taxon>
        <taxon>Oleiagrimonas</taxon>
    </lineage>
</organism>
<dbReference type="EMBL" id="JAAZQD010000001">
    <property type="protein sequence ID" value="NKZ38104.1"/>
    <property type="molecule type" value="Genomic_DNA"/>
</dbReference>
<sequence>MMAPDFWEVGASGRCCERAFVLEVLEHRRGERESHAWRTSDFACRELGPSTWLLTYALDQGGRVTRRATIWRHASQGWVAPYRQGTLVADD</sequence>
<dbReference type="AlphaFoldDB" id="A0A846ZIS2"/>
<evidence type="ECO:0008006" key="3">
    <source>
        <dbReference type="Google" id="ProtNLM"/>
    </source>
</evidence>
<protein>
    <recommendedName>
        <fullName evidence="3">DUF4440 domain-containing protein</fullName>
    </recommendedName>
</protein>
<gene>
    <name evidence="1" type="ORF">HF690_03945</name>
</gene>
<evidence type="ECO:0000313" key="2">
    <source>
        <dbReference type="Proteomes" id="UP000541636"/>
    </source>
</evidence>
<evidence type="ECO:0000313" key="1">
    <source>
        <dbReference type="EMBL" id="NKZ38104.1"/>
    </source>
</evidence>
<accession>A0A846ZIS2</accession>
<keyword evidence="2" id="KW-1185">Reference proteome</keyword>
<proteinExistence type="predicted"/>